<comment type="caution">
    <text evidence="2">The sequence shown here is derived from an EMBL/GenBank/DDBJ whole genome shotgun (WGS) entry which is preliminary data.</text>
</comment>
<dbReference type="EMBL" id="JAVHNQ010000010">
    <property type="protein sequence ID" value="KAK6337811.1"/>
    <property type="molecule type" value="Genomic_DNA"/>
</dbReference>
<dbReference type="InterPro" id="IPR032675">
    <property type="entry name" value="LRR_dom_sf"/>
</dbReference>
<dbReference type="Proteomes" id="UP001375240">
    <property type="component" value="Unassembled WGS sequence"/>
</dbReference>
<evidence type="ECO:0000313" key="3">
    <source>
        <dbReference type="Proteomes" id="UP001375240"/>
    </source>
</evidence>
<dbReference type="SUPFAM" id="SSF52047">
    <property type="entry name" value="RNI-like"/>
    <property type="match status" value="1"/>
</dbReference>
<feature type="compositionally biased region" description="Acidic residues" evidence="1">
    <location>
        <begin position="113"/>
        <end position="127"/>
    </location>
</feature>
<dbReference type="SMART" id="SM00368">
    <property type="entry name" value="LRR_RI"/>
    <property type="match status" value="4"/>
</dbReference>
<feature type="region of interest" description="Disordered" evidence="1">
    <location>
        <begin position="18"/>
        <end position="42"/>
    </location>
</feature>
<evidence type="ECO:0008006" key="4">
    <source>
        <dbReference type="Google" id="ProtNLM"/>
    </source>
</evidence>
<evidence type="ECO:0000313" key="2">
    <source>
        <dbReference type="EMBL" id="KAK6337811.1"/>
    </source>
</evidence>
<reference evidence="2 3" key="1">
    <citation type="submission" date="2019-10" db="EMBL/GenBank/DDBJ databases">
        <authorList>
            <person name="Palmer J.M."/>
        </authorList>
    </citation>
    <scope>NUCLEOTIDE SEQUENCE [LARGE SCALE GENOMIC DNA]</scope>
    <source>
        <strain evidence="2 3">TWF696</strain>
    </source>
</reference>
<evidence type="ECO:0000256" key="1">
    <source>
        <dbReference type="SAM" id="MobiDB-lite"/>
    </source>
</evidence>
<sequence length="586" mass="64312">MASAVELNLDFDMEGHPPLAGPACTSRRKKTPRDAYEDGDGTTMPASWVAKIKARGRWDQTITPDTTLQPSSLPMPVQVAPVAELEPFFTHLSRDHSAAAFSSNFDSNHDIIEPDETQDDNQNQDEDVYTPGHEPFYRTEYLEFPRGVVYADRRMDLCKMVVGPTSIVRLMTSLESNTFIEHFLLGNNIIGPTGADAIAAFLAKRPRAMRTWYLAGNCIDTAALETLVDAMVRSPVIENLWLKRNPLGPDSDQALFKLLSQLPRLRTLDLDQTDLGDGCLARLFSKLCDHFSDFLPIAPPSPLHSLYLNGVGILPGPVSPSTSSAITHISTFLAQQTCQLTSLYLANNLLGDAGLATLAAGLRKNTSLQRLSLLSVGGSSTGFSVLFSALASHPSIRTLDASQSFSTIDLGMQFNAIDDAAVPAILELLSSSETLAYLDLGFTYISQSSLNTISRAVAGSKSLLYYNARSLLDNRSRDARQIHSEANKLKTAVKDRLAENVAREYDGMSYDVWTGSERRWLVNDREDVRAIDSVYRNRDAGMARRGQMVLKKWWTEEDESILKAASGRSCSLTESMKSGVEVEAAG</sequence>
<name>A0AAV9UB00_9PEZI</name>
<dbReference type="PANTHER" id="PTHR24114:SF2">
    <property type="entry name" value="F-BOX DOMAIN-CONTAINING PROTEIN-RELATED"/>
    <property type="match status" value="1"/>
</dbReference>
<dbReference type="InterPro" id="IPR052394">
    <property type="entry name" value="LRR-containing"/>
</dbReference>
<dbReference type="AlphaFoldDB" id="A0AAV9UB00"/>
<protein>
    <recommendedName>
        <fullName evidence="4">RNI-like protein</fullName>
    </recommendedName>
</protein>
<dbReference type="PANTHER" id="PTHR24114">
    <property type="entry name" value="LEUCINE RICH REPEAT FAMILY PROTEIN"/>
    <property type="match status" value="1"/>
</dbReference>
<proteinExistence type="predicted"/>
<accession>A0AAV9UB00</accession>
<organism evidence="2 3">
    <name type="scientific">Orbilia brochopaga</name>
    <dbReference type="NCBI Taxonomy" id="3140254"/>
    <lineage>
        <taxon>Eukaryota</taxon>
        <taxon>Fungi</taxon>
        <taxon>Dikarya</taxon>
        <taxon>Ascomycota</taxon>
        <taxon>Pezizomycotina</taxon>
        <taxon>Orbiliomycetes</taxon>
        <taxon>Orbiliales</taxon>
        <taxon>Orbiliaceae</taxon>
        <taxon>Orbilia</taxon>
    </lineage>
</organism>
<gene>
    <name evidence="2" type="ORF">TWF696_001291</name>
</gene>
<keyword evidence="3" id="KW-1185">Reference proteome</keyword>
<dbReference type="Gene3D" id="3.80.10.10">
    <property type="entry name" value="Ribonuclease Inhibitor"/>
    <property type="match status" value="2"/>
</dbReference>
<feature type="region of interest" description="Disordered" evidence="1">
    <location>
        <begin position="106"/>
        <end position="127"/>
    </location>
</feature>